<dbReference type="RefSeq" id="WP_166935560.1">
    <property type="nucleotide sequence ID" value="NZ_BAAADD010000006.1"/>
</dbReference>
<evidence type="ECO:0000256" key="11">
    <source>
        <dbReference type="SAM" id="Coils"/>
    </source>
</evidence>
<keyword evidence="10" id="KW-1006">Bacterial flagellum protein export</keyword>
<evidence type="ECO:0000256" key="3">
    <source>
        <dbReference type="ARBA" id="ARBA00020392"/>
    </source>
</evidence>
<dbReference type="Proteomes" id="UP001499951">
    <property type="component" value="Unassembled WGS sequence"/>
</dbReference>
<keyword evidence="8" id="KW-0653">Protein transport</keyword>
<gene>
    <name evidence="12" type="ORF">GCM10008942_25280</name>
</gene>
<protein>
    <recommendedName>
        <fullName evidence="3">Flagellar FliJ protein</fullName>
    </recommendedName>
</protein>
<accession>A0ABN1EVA8</accession>
<reference evidence="12 13" key="1">
    <citation type="journal article" date="2019" name="Int. J. Syst. Evol. Microbiol.">
        <title>The Global Catalogue of Microorganisms (GCM) 10K type strain sequencing project: providing services to taxonomists for standard genome sequencing and annotation.</title>
        <authorList>
            <consortium name="The Broad Institute Genomics Platform"/>
            <consortium name="The Broad Institute Genome Sequencing Center for Infectious Disease"/>
            <person name="Wu L."/>
            <person name="Ma J."/>
        </authorList>
    </citation>
    <scope>NUCLEOTIDE SEQUENCE [LARGE SCALE GENOMIC DNA]</scope>
    <source>
        <strain evidence="12 13">JCM 15089</strain>
    </source>
</reference>
<organism evidence="12 13">
    <name type="scientific">Rhizomicrobium electricum</name>
    <dbReference type="NCBI Taxonomy" id="480070"/>
    <lineage>
        <taxon>Bacteria</taxon>
        <taxon>Pseudomonadati</taxon>
        <taxon>Pseudomonadota</taxon>
        <taxon>Alphaproteobacteria</taxon>
        <taxon>Micropepsales</taxon>
        <taxon>Micropepsaceae</taxon>
        <taxon>Rhizomicrobium</taxon>
    </lineage>
</organism>
<evidence type="ECO:0000256" key="8">
    <source>
        <dbReference type="ARBA" id="ARBA00022927"/>
    </source>
</evidence>
<dbReference type="SUPFAM" id="SSF57997">
    <property type="entry name" value="Tropomyosin"/>
    <property type="match status" value="1"/>
</dbReference>
<evidence type="ECO:0000256" key="2">
    <source>
        <dbReference type="ARBA" id="ARBA00010004"/>
    </source>
</evidence>
<dbReference type="Gene3D" id="1.10.287.1700">
    <property type="match status" value="1"/>
</dbReference>
<keyword evidence="4" id="KW-0813">Transport</keyword>
<keyword evidence="11" id="KW-0175">Coiled coil</keyword>
<name>A0ABN1EVA8_9PROT</name>
<dbReference type="Pfam" id="PF02050">
    <property type="entry name" value="FliJ"/>
    <property type="match status" value="1"/>
</dbReference>
<evidence type="ECO:0000313" key="13">
    <source>
        <dbReference type="Proteomes" id="UP001499951"/>
    </source>
</evidence>
<keyword evidence="7" id="KW-1005">Bacterial flagellum biogenesis</keyword>
<proteinExistence type="inferred from homology"/>
<evidence type="ECO:0000256" key="9">
    <source>
        <dbReference type="ARBA" id="ARBA00023136"/>
    </source>
</evidence>
<dbReference type="InterPro" id="IPR053716">
    <property type="entry name" value="Flag_assembly_chemotaxis_eff"/>
</dbReference>
<dbReference type="EMBL" id="BAAADD010000006">
    <property type="protein sequence ID" value="GAA0575389.1"/>
    <property type="molecule type" value="Genomic_DNA"/>
</dbReference>
<evidence type="ECO:0000256" key="6">
    <source>
        <dbReference type="ARBA" id="ARBA00022500"/>
    </source>
</evidence>
<evidence type="ECO:0000256" key="1">
    <source>
        <dbReference type="ARBA" id="ARBA00004413"/>
    </source>
</evidence>
<comment type="subcellular location">
    <subcellularLocation>
        <location evidence="1">Cell membrane</location>
        <topology evidence="1">Peripheral membrane protein</topology>
        <orientation evidence="1">Cytoplasmic side</orientation>
    </subcellularLocation>
</comment>
<keyword evidence="9" id="KW-0472">Membrane</keyword>
<evidence type="ECO:0000256" key="4">
    <source>
        <dbReference type="ARBA" id="ARBA00022448"/>
    </source>
</evidence>
<sequence>MKKQDTLLRLRRFRVDELKRRMATLDGMKADMEKKLADLEDSVARERQRASDTDIGRLAFPSFLKSIEIRREKLKDTLRDLDRERAACQEELTSAYQDLKSLEFANEQQEKRLAEIEARRAQARLDEMALVRHLRKHALRAG</sequence>
<keyword evidence="6" id="KW-0145">Chemotaxis</keyword>
<keyword evidence="5" id="KW-1003">Cell membrane</keyword>
<keyword evidence="13" id="KW-1185">Reference proteome</keyword>
<evidence type="ECO:0000256" key="10">
    <source>
        <dbReference type="ARBA" id="ARBA00023225"/>
    </source>
</evidence>
<evidence type="ECO:0000256" key="5">
    <source>
        <dbReference type="ARBA" id="ARBA00022475"/>
    </source>
</evidence>
<comment type="caution">
    <text evidence="12">The sequence shown here is derived from an EMBL/GenBank/DDBJ whole genome shotgun (WGS) entry which is preliminary data.</text>
</comment>
<feature type="coiled-coil region" evidence="11">
    <location>
        <begin position="15"/>
        <end position="126"/>
    </location>
</feature>
<comment type="similarity">
    <text evidence="2">Belongs to the FliJ family.</text>
</comment>
<evidence type="ECO:0000256" key="7">
    <source>
        <dbReference type="ARBA" id="ARBA00022795"/>
    </source>
</evidence>
<dbReference type="InterPro" id="IPR012823">
    <property type="entry name" value="Flagell_FliJ"/>
</dbReference>
<evidence type="ECO:0000313" key="12">
    <source>
        <dbReference type="EMBL" id="GAA0575389.1"/>
    </source>
</evidence>